<evidence type="ECO:0000256" key="1">
    <source>
        <dbReference type="SAM" id="MobiDB-lite"/>
    </source>
</evidence>
<dbReference type="AlphaFoldDB" id="A0A1B9GHY4"/>
<organism evidence="2 3">
    <name type="scientific">Kwoniella heveanensis BCC8398</name>
    <dbReference type="NCBI Taxonomy" id="1296120"/>
    <lineage>
        <taxon>Eukaryota</taxon>
        <taxon>Fungi</taxon>
        <taxon>Dikarya</taxon>
        <taxon>Basidiomycota</taxon>
        <taxon>Agaricomycotina</taxon>
        <taxon>Tremellomycetes</taxon>
        <taxon>Tremellales</taxon>
        <taxon>Cryptococcaceae</taxon>
        <taxon>Kwoniella</taxon>
    </lineage>
</organism>
<proteinExistence type="predicted"/>
<sequence length="96" mass="10014">MLHTPTTPTPAPHASIPIVTILLDPTKDGGSSQTPAHIHAASPPSPPAVEAGYPTPPWSRKDGPIDPWPTRLPIIPPPVPKPIEIALGIPPHEASC</sequence>
<protein>
    <submittedName>
        <fullName evidence="2">Uncharacterized protein</fullName>
    </submittedName>
</protein>
<name>A0A1B9GHY4_9TREE</name>
<gene>
    <name evidence="2" type="ORF">I316_07733</name>
</gene>
<keyword evidence="3" id="KW-1185">Reference proteome</keyword>
<evidence type="ECO:0000313" key="2">
    <source>
        <dbReference type="EMBL" id="OCF30605.1"/>
    </source>
</evidence>
<reference evidence="3" key="2">
    <citation type="submission" date="2013-12" db="EMBL/GenBank/DDBJ databases">
        <title>Evolution of pathogenesis and genome organization in the Tremellales.</title>
        <authorList>
            <person name="Cuomo C."/>
            <person name="Litvintseva A."/>
            <person name="Heitman J."/>
            <person name="Chen Y."/>
            <person name="Sun S."/>
            <person name="Springer D."/>
            <person name="Dromer F."/>
            <person name="Young S."/>
            <person name="Zeng Q."/>
            <person name="Chapman S."/>
            <person name="Gujja S."/>
            <person name="Saif S."/>
            <person name="Birren B."/>
        </authorList>
    </citation>
    <scope>NUCLEOTIDE SEQUENCE [LARGE SCALE GENOMIC DNA]</scope>
    <source>
        <strain evidence="3">BCC8398</strain>
    </source>
</reference>
<dbReference type="EMBL" id="KV700145">
    <property type="protein sequence ID" value="OCF30605.1"/>
    <property type="molecule type" value="Genomic_DNA"/>
</dbReference>
<feature type="region of interest" description="Disordered" evidence="1">
    <location>
        <begin position="23"/>
        <end position="73"/>
    </location>
</feature>
<dbReference type="Proteomes" id="UP000092666">
    <property type="component" value="Unassembled WGS sequence"/>
</dbReference>
<evidence type="ECO:0000313" key="3">
    <source>
        <dbReference type="Proteomes" id="UP000092666"/>
    </source>
</evidence>
<accession>A0A1B9GHY4</accession>
<reference evidence="2 3" key="1">
    <citation type="submission" date="2013-07" db="EMBL/GenBank/DDBJ databases">
        <title>The Genome Sequence of Cryptococcus heveanensis BCC8398.</title>
        <authorList>
            <consortium name="The Broad Institute Genome Sequencing Platform"/>
            <person name="Cuomo C."/>
            <person name="Litvintseva A."/>
            <person name="Chen Y."/>
            <person name="Heitman J."/>
            <person name="Sun S."/>
            <person name="Springer D."/>
            <person name="Dromer F."/>
            <person name="Young S.K."/>
            <person name="Zeng Q."/>
            <person name="Gargeya S."/>
            <person name="Fitzgerald M."/>
            <person name="Abouelleil A."/>
            <person name="Alvarado L."/>
            <person name="Berlin A.M."/>
            <person name="Chapman S.B."/>
            <person name="Dewar J."/>
            <person name="Goldberg J."/>
            <person name="Griggs A."/>
            <person name="Gujja S."/>
            <person name="Hansen M."/>
            <person name="Howarth C."/>
            <person name="Imamovic A."/>
            <person name="Larimer J."/>
            <person name="McCowan C."/>
            <person name="Murphy C."/>
            <person name="Pearson M."/>
            <person name="Priest M."/>
            <person name="Roberts A."/>
            <person name="Saif S."/>
            <person name="Shea T."/>
            <person name="Sykes S."/>
            <person name="Wortman J."/>
            <person name="Nusbaum C."/>
            <person name="Birren B."/>
        </authorList>
    </citation>
    <scope>NUCLEOTIDE SEQUENCE [LARGE SCALE GENOMIC DNA]</scope>
    <source>
        <strain evidence="2 3">BCC8398</strain>
    </source>
</reference>